<evidence type="ECO:0000259" key="14">
    <source>
        <dbReference type="PROSITE" id="PS51975"/>
    </source>
</evidence>
<dbReference type="InterPro" id="IPR022898">
    <property type="entry name" value="RNase_HII"/>
</dbReference>
<evidence type="ECO:0000256" key="6">
    <source>
        <dbReference type="ARBA" id="ARBA00022490"/>
    </source>
</evidence>
<dbReference type="AlphaFoldDB" id="A0A345ZBH8"/>
<comment type="function">
    <text evidence="3 13">Endonuclease that specifically degrades the RNA of RNA-DNA hybrids.</text>
</comment>
<accession>A0A345ZBH8</accession>
<feature type="binding site" evidence="12">
    <location>
        <position position="33"/>
    </location>
    <ligand>
        <name>a divalent metal cation</name>
        <dbReference type="ChEBI" id="CHEBI:60240"/>
    </ligand>
</feature>
<feature type="binding site" evidence="12">
    <location>
        <position position="128"/>
    </location>
    <ligand>
        <name>a divalent metal cation</name>
        <dbReference type="ChEBI" id="CHEBI:60240"/>
    </ligand>
</feature>
<dbReference type="GO" id="GO:0043137">
    <property type="term" value="P:DNA replication, removal of RNA primer"/>
    <property type="evidence" value="ECO:0007669"/>
    <property type="project" value="TreeGrafter"/>
</dbReference>
<protein>
    <recommendedName>
        <fullName evidence="13">Ribonuclease</fullName>
        <ecNumber evidence="13">3.1.26.4</ecNumber>
    </recommendedName>
</protein>
<dbReference type="GO" id="GO:0003723">
    <property type="term" value="F:RNA binding"/>
    <property type="evidence" value="ECO:0007669"/>
    <property type="project" value="UniProtKB-UniRule"/>
</dbReference>
<dbReference type="GO" id="GO:0005737">
    <property type="term" value="C:cytoplasm"/>
    <property type="evidence" value="ECO:0007669"/>
    <property type="project" value="UniProtKB-SubCell"/>
</dbReference>
<dbReference type="Gene3D" id="3.30.420.10">
    <property type="entry name" value="Ribonuclease H-like superfamily/Ribonuclease H"/>
    <property type="match status" value="1"/>
</dbReference>
<dbReference type="GO" id="GO:0006298">
    <property type="term" value="P:mismatch repair"/>
    <property type="evidence" value="ECO:0007669"/>
    <property type="project" value="TreeGrafter"/>
</dbReference>
<dbReference type="Pfam" id="PF01351">
    <property type="entry name" value="RNase_HII"/>
    <property type="match status" value="1"/>
</dbReference>
<dbReference type="KEGG" id="cdes:C0J27_02710"/>
<dbReference type="PANTHER" id="PTHR10954:SF18">
    <property type="entry name" value="RIBONUCLEASE HII"/>
    <property type="match status" value="1"/>
</dbReference>
<dbReference type="InterPro" id="IPR036397">
    <property type="entry name" value="RNaseH_sf"/>
</dbReference>
<dbReference type="CDD" id="cd07182">
    <property type="entry name" value="RNase_HII_bacteria_HII_like"/>
    <property type="match status" value="1"/>
</dbReference>
<sequence>MKEKNIKTQENNPILFELEQGYWRENKIICGIDEVGRGSLAGPIVTAAVILNPHAINVFLKDSKLMTKVQLEIISKWIMMNSTYNIGISNSRIIDQKNIYAATQITMKKALFHLLQSTEKQPDLIAIDAMPLPLINTPYEKIPVASWTQGESKSASIAAASILAKVTRDNIMKIMHNSFPGYGLEKHKGYGTAAHIQALKSNKACVVHRSTFIKNFKGKSDETAKQQSLFS</sequence>
<keyword evidence="6" id="KW-0963">Cytoplasm</keyword>
<reference evidence="15 16" key="1">
    <citation type="submission" date="2017-12" db="EMBL/GenBank/DDBJ databases">
        <title>Chromulinavorax destructans is a abundant pathogen of dominant heterotrophic picoflagllates.</title>
        <authorList>
            <person name="Deeg C.M."/>
            <person name="Zimmer M."/>
            <person name="Suttle C.A."/>
        </authorList>
    </citation>
    <scope>NUCLEOTIDE SEQUENCE [LARGE SCALE GENOMIC DNA]</scope>
    <source>
        <strain evidence="15 16">SeV1</strain>
    </source>
</reference>
<name>A0A345ZBH8_9BACT</name>
<dbReference type="NCBIfam" id="NF000595">
    <property type="entry name" value="PRK00015.1-3"/>
    <property type="match status" value="1"/>
</dbReference>
<keyword evidence="16" id="KW-1185">Reference proteome</keyword>
<evidence type="ECO:0000256" key="5">
    <source>
        <dbReference type="ARBA" id="ARBA00007383"/>
    </source>
</evidence>
<comment type="subcellular location">
    <subcellularLocation>
        <location evidence="4">Cytoplasm</location>
    </subcellularLocation>
</comment>
<evidence type="ECO:0000256" key="8">
    <source>
        <dbReference type="ARBA" id="ARBA00022723"/>
    </source>
</evidence>
<dbReference type="PANTHER" id="PTHR10954">
    <property type="entry name" value="RIBONUCLEASE H2 SUBUNIT A"/>
    <property type="match status" value="1"/>
</dbReference>
<evidence type="ECO:0000256" key="10">
    <source>
        <dbReference type="ARBA" id="ARBA00022801"/>
    </source>
</evidence>
<feature type="binding site" evidence="12">
    <location>
        <position position="34"/>
    </location>
    <ligand>
        <name>a divalent metal cation</name>
        <dbReference type="ChEBI" id="CHEBI:60240"/>
    </ligand>
</feature>
<dbReference type="GO" id="GO:0046872">
    <property type="term" value="F:metal ion binding"/>
    <property type="evidence" value="ECO:0007669"/>
    <property type="project" value="UniProtKB-KW"/>
</dbReference>
<dbReference type="EC" id="3.1.26.4" evidence="13"/>
<dbReference type="InterPro" id="IPR001352">
    <property type="entry name" value="RNase_HII/HIII"/>
</dbReference>
<dbReference type="InterPro" id="IPR024567">
    <property type="entry name" value="RNase_HII/HIII_dom"/>
</dbReference>
<comment type="similarity">
    <text evidence="5 13">Belongs to the RNase HII family.</text>
</comment>
<keyword evidence="9 12" id="KW-0255">Endonuclease</keyword>
<evidence type="ECO:0000313" key="16">
    <source>
        <dbReference type="Proteomes" id="UP000254834"/>
    </source>
</evidence>
<evidence type="ECO:0000256" key="9">
    <source>
        <dbReference type="ARBA" id="ARBA00022759"/>
    </source>
</evidence>
<evidence type="ECO:0000256" key="13">
    <source>
        <dbReference type="RuleBase" id="RU003515"/>
    </source>
</evidence>
<dbReference type="PROSITE" id="PS51975">
    <property type="entry name" value="RNASE_H_2"/>
    <property type="match status" value="1"/>
</dbReference>
<dbReference type="EMBL" id="CP025544">
    <property type="protein sequence ID" value="AXK60645.1"/>
    <property type="molecule type" value="Genomic_DNA"/>
</dbReference>
<dbReference type="GO" id="GO:0032299">
    <property type="term" value="C:ribonuclease H2 complex"/>
    <property type="evidence" value="ECO:0007669"/>
    <property type="project" value="TreeGrafter"/>
</dbReference>
<comment type="catalytic activity">
    <reaction evidence="1 12 13">
        <text>Endonucleolytic cleavage to 5'-phosphomonoester.</text>
        <dbReference type="EC" id="3.1.26.4"/>
    </reaction>
</comment>
<dbReference type="GO" id="GO:0004523">
    <property type="term" value="F:RNA-DNA hybrid ribonuclease activity"/>
    <property type="evidence" value="ECO:0007669"/>
    <property type="project" value="UniProtKB-UniRule"/>
</dbReference>
<evidence type="ECO:0000256" key="1">
    <source>
        <dbReference type="ARBA" id="ARBA00000077"/>
    </source>
</evidence>
<organism evidence="15 16">
    <name type="scientific">Candidatus Chromulinivorax destructor</name>
    <dbReference type="NCBI Taxonomy" id="2066483"/>
    <lineage>
        <taxon>Bacteria</taxon>
        <taxon>Candidatus Babelota</taxon>
        <taxon>Candidatus Babeliae</taxon>
        <taxon>Candidatus Babeliales</taxon>
        <taxon>Candidatus Chromulinivoraceae</taxon>
        <taxon>Candidatus Chromulinivorax</taxon>
    </lineage>
</organism>
<dbReference type="OrthoDB" id="9803420at2"/>
<evidence type="ECO:0000256" key="7">
    <source>
        <dbReference type="ARBA" id="ARBA00022722"/>
    </source>
</evidence>
<evidence type="ECO:0000256" key="4">
    <source>
        <dbReference type="ARBA" id="ARBA00004496"/>
    </source>
</evidence>
<proteinExistence type="inferred from homology"/>
<evidence type="ECO:0000313" key="15">
    <source>
        <dbReference type="EMBL" id="AXK60645.1"/>
    </source>
</evidence>
<keyword evidence="10 12" id="KW-0378">Hydrolase</keyword>
<keyword evidence="8 12" id="KW-0479">Metal-binding</keyword>
<gene>
    <name evidence="15" type="ORF">C0J27_02710</name>
</gene>
<keyword evidence="11" id="KW-0464">Manganese</keyword>
<dbReference type="Proteomes" id="UP000254834">
    <property type="component" value="Chromosome"/>
</dbReference>
<dbReference type="InterPro" id="IPR012337">
    <property type="entry name" value="RNaseH-like_sf"/>
</dbReference>
<comment type="cofactor">
    <cofactor evidence="2">
        <name>Mg(2+)</name>
        <dbReference type="ChEBI" id="CHEBI:18420"/>
    </cofactor>
</comment>
<keyword evidence="7 12" id="KW-0540">Nuclease</keyword>
<evidence type="ECO:0000256" key="12">
    <source>
        <dbReference type="PROSITE-ProRule" id="PRU01319"/>
    </source>
</evidence>
<evidence type="ECO:0000256" key="2">
    <source>
        <dbReference type="ARBA" id="ARBA00001946"/>
    </source>
</evidence>
<evidence type="ECO:0000256" key="11">
    <source>
        <dbReference type="ARBA" id="ARBA00023211"/>
    </source>
</evidence>
<feature type="domain" description="RNase H type-2" evidence="14">
    <location>
        <begin position="27"/>
        <end position="230"/>
    </location>
</feature>
<comment type="cofactor">
    <cofactor evidence="12">
        <name>Mn(2+)</name>
        <dbReference type="ChEBI" id="CHEBI:29035"/>
    </cofactor>
    <cofactor evidence="12">
        <name>Mg(2+)</name>
        <dbReference type="ChEBI" id="CHEBI:18420"/>
    </cofactor>
    <text evidence="12">Manganese or magnesium. Binds 1 divalent metal ion per monomer in the absence of substrate. May bind a second metal ion after substrate binding.</text>
</comment>
<dbReference type="RefSeq" id="WP_115585660.1">
    <property type="nucleotide sequence ID" value="NZ_CP025544.1"/>
</dbReference>
<dbReference type="SUPFAM" id="SSF53098">
    <property type="entry name" value="Ribonuclease H-like"/>
    <property type="match status" value="1"/>
</dbReference>
<evidence type="ECO:0000256" key="3">
    <source>
        <dbReference type="ARBA" id="ARBA00004065"/>
    </source>
</evidence>